<dbReference type="SUPFAM" id="SSF51338">
    <property type="entry name" value="Composite domain of metallo-dependent hydrolases"/>
    <property type="match status" value="1"/>
</dbReference>
<protein>
    <submittedName>
        <fullName evidence="2">Exoenzymes regulatory protein AepA</fullName>
    </submittedName>
</protein>
<dbReference type="CDD" id="cd01300">
    <property type="entry name" value="YtcJ_like"/>
    <property type="match status" value="1"/>
</dbReference>
<dbReference type="Gene3D" id="3.20.20.140">
    <property type="entry name" value="Metal-dependent hydrolases"/>
    <property type="match status" value="1"/>
</dbReference>
<dbReference type="InterPro" id="IPR011059">
    <property type="entry name" value="Metal-dep_hydrolase_composite"/>
</dbReference>
<feature type="non-terminal residue" evidence="2">
    <location>
        <position position="465"/>
    </location>
</feature>
<feature type="domain" description="Amidohydrolase 3" evidence="1">
    <location>
        <begin position="70"/>
        <end position="464"/>
    </location>
</feature>
<dbReference type="EMBL" id="UOEW01000021">
    <property type="protein sequence ID" value="VAW33095.1"/>
    <property type="molecule type" value="Genomic_DNA"/>
</dbReference>
<dbReference type="InterPro" id="IPR013108">
    <property type="entry name" value="Amidohydro_3"/>
</dbReference>
<dbReference type="AlphaFoldDB" id="A0A3B0UPV8"/>
<name>A0A3B0UPV8_9ZZZZ</name>
<dbReference type="GO" id="GO:0016810">
    <property type="term" value="F:hydrolase activity, acting on carbon-nitrogen (but not peptide) bonds"/>
    <property type="evidence" value="ECO:0007669"/>
    <property type="project" value="InterPro"/>
</dbReference>
<organism evidence="2">
    <name type="scientific">hydrothermal vent metagenome</name>
    <dbReference type="NCBI Taxonomy" id="652676"/>
    <lineage>
        <taxon>unclassified sequences</taxon>
        <taxon>metagenomes</taxon>
        <taxon>ecological metagenomes</taxon>
    </lineage>
</organism>
<reference evidence="2" key="1">
    <citation type="submission" date="2018-06" db="EMBL/GenBank/DDBJ databases">
        <authorList>
            <person name="Zhirakovskaya E."/>
        </authorList>
    </citation>
    <scope>NUCLEOTIDE SEQUENCE</scope>
</reference>
<accession>A0A3B0UPV8</accession>
<proteinExistence type="predicted"/>
<evidence type="ECO:0000259" key="1">
    <source>
        <dbReference type="Pfam" id="PF07969"/>
    </source>
</evidence>
<dbReference type="Gene3D" id="2.30.40.10">
    <property type="entry name" value="Urease, subunit C, domain 1"/>
    <property type="match status" value="1"/>
</dbReference>
<dbReference type="PANTHER" id="PTHR22642:SF2">
    <property type="entry name" value="PROTEIN LONG AFTER FAR-RED 3"/>
    <property type="match status" value="1"/>
</dbReference>
<dbReference type="Gene3D" id="3.10.310.70">
    <property type="match status" value="1"/>
</dbReference>
<dbReference type="PANTHER" id="PTHR22642">
    <property type="entry name" value="IMIDAZOLONEPROPIONASE"/>
    <property type="match status" value="1"/>
</dbReference>
<evidence type="ECO:0000313" key="2">
    <source>
        <dbReference type="EMBL" id="VAW33095.1"/>
    </source>
</evidence>
<gene>
    <name evidence="2" type="ORF">MNBD_GAMMA01-1531</name>
</gene>
<dbReference type="Pfam" id="PF07969">
    <property type="entry name" value="Amidohydro_3"/>
    <property type="match status" value="1"/>
</dbReference>
<dbReference type="SUPFAM" id="SSF51556">
    <property type="entry name" value="Metallo-dependent hydrolases"/>
    <property type="match status" value="1"/>
</dbReference>
<dbReference type="InterPro" id="IPR032466">
    <property type="entry name" value="Metal_Hydrolase"/>
</dbReference>
<sequence>MKTNIITTCILVIISLSSVAKVSIIHNIKGNTINQNQHITFSAMAFADKKILAIGLKSKLLNTYPNAILIDGEGKAMLPGLHDAHGHVLYLANSKNEINLMGAASIEESLQIIQKFIDEHPQNHWILGHGWNQTLWQNKKFPTYADLDKLKTDKPIWLTRVDGHAGWANSKAMEIASSNKHLKDMPGGEIIIDKHGMQTGIFIDNAMAIIANNIVTEKLANTNELIYKTLSYLASMGITSVDDAGIDWSSYSAYKALAQNQQLPIRVNAMLASNSPALPKMLALGLYKGEFLQIQTIKYMLDGALGSRGAAMLKPYDDQPNSTGKLVQSRKFLQKLIYNNAETGWQAAIHAIGDLANKIAIEVLADKKAKTRILRNRIEHAQIVDFADLKKFHQHHIIASIQPTHATSDMNMAQDRVGRNRLRGAYAWQTLIKKGTILASGSDFPVEPANPFYGIHAAVTRQDRN</sequence>
<dbReference type="InterPro" id="IPR033932">
    <property type="entry name" value="YtcJ-like"/>
</dbReference>